<dbReference type="PRINTS" id="PR00032">
    <property type="entry name" value="HTHARAC"/>
</dbReference>
<dbReference type="InterPro" id="IPR037923">
    <property type="entry name" value="HTH-like"/>
</dbReference>
<dbReference type="InterPro" id="IPR014710">
    <property type="entry name" value="RmlC-like_jellyroll"/>
</dbReference>
<dbReference type="InterPro" id="IPR018062">
    <property type="entry name" value="HTH_AraC-typ_CS"/>
</dbReference>
<keyword evidence="6" id="KW-1185">Reference proteome</keyword>
<dbReference type="AlphaFoldDB" id="A0A927CGI2"/>
<reference evidence="5" key="1">
    <citation type="submission" date="2020-09" db="EMBL/GenBank/DDBJ databases">
        <title>A novel bacterium of genus Paenibacillus, isolated from South China Sea.</title>
        <authorList>
            <person name="Huang H."/>
            <person name="Mo K."/>
            <person name="Hu Y."/>
        </authorList>
    </citation>
    <scope>NUCLEOTIDE SEQUENCE</scope>
    <source>
        <strain evidence="5">IB182363</strain>
    </source>
</reference>
<sequence>MLAQMDFIFHGMREADSYMPIHRHRCYELVYYVSGAGSTRLGEVDYRYKPNTYTLIPPGMPHDERRIEETEVIYIGFSTESRELPPLQQGLFQDHPDRALLSLLHNMRGEMQEKHVYFAQKLNLRTSEIVIEHLRSVTTGELNRPDDNLLYARTFMDENFNQKITVEELADIAGYSYHHFRHLFKKKFGVSPVHYLMSKRLEKARSLLRHTELSITSIAMECGFSNDAQFCTIFKREIGETPRTFRQNWYRSTLRSLV</sequence>
<evidence type="ECO:0000256" key="1">
    <source>
        <dbReference type="ARBA" id="ARBA00023015"/>
    </source>
</evidence>
<keyword evidence="3" id="KW-0804">Transcription</keyword>
<dbReference type="InterPro" id="IPR020449">
    <property type="entry name" value="Tscrpt_reg_AraC-type_HTH"/>
</dbReference>
<dbReference type="PROSITE" id="PS00041">
    <property type="entry name" value="HTH_ARAC_FAMILY_1"/>
    <property type="match status" value="1"/>
</dbReference>
<gene>
    <name evidence="5" type="ORF">IDH45_27800</name>
</gene>
<dbReference type="GO" id="GO:0003700">
    <property type="term" value="F:DNA-binding transcription factor activity"/>
    <property type="evidence" value="ECO:0007669"/>
    <property type="project" value="InterPro"/>
</dbReference>
<dbReference type="PANTHER" id="PTHR43280:SF2">
    <property type="entry name" value="HTH-TYPE TRANSCRIPTIONAL REGULATOR EXSA"/>
    <property type="match status" value="1"/>
</dbReference>
<dbReference type="Gene3D" id="1.10.10.60">
    <property type="entry name" value="Homeodomain-like"/>
    <property type="match status" value="2"/>
</dbReference>
<keyword evidence="1" id="KW-0805">Transcription regulation</keyword>
<proteinExistence type="predicted"/>
<dbReference type="Proteomes" id="UP000639396">
    <property type="component" value="Unassembled WGS sequence"/>
</dbReference>
<keyword evidence="2" id="KW-0238">DNA-binding</keyword>
<evidence type="ECO:0000313" key="5">
    <source>
        <dbReference type="EMBL" id="MBD2865791.1"/>
    </source>
</evidence>
<accession>A0A927CGI2</accession>
<dbReference type="InterPro" id="IPR018060">
    <property type="entry name" value="HTH_AraC"/>
</dbReference>
<comment type="caution">
    <text evidence="5">The sequence shown here is derived from an EMBL/GenBank/DDBJ whole genome shotgun (WGS) entry which is preliminary data.</text>
</comment>
<dbReference type="Pfam" id="PF12833">
    <property type="entry name" value="HTH_18"/>
    <property type="match status" value="1"/>
</dbReference>
<dbReference type="SUPFAM" id="SSF46689">
    <property type="entry name" value="Homeodomain-like"/>
    <property type="match status" value="2"/>
</dbReference>
<evidence type="ECO:0000259" key="4">
    <source>
        <dbReference type="PROSITE" id="PS01124"/>
    </source>
</evidence>
<evidence type="ECO:0000256" key="3">
    <source>
        <dbReference type="ARBA" id="ARBA00023163"/>
    </source>
</evidence>
<dbReference type="SUPFAM" id="SSF51215">
    <property type="entry name" value="Regulatory protein AraC"/>
    <property type="match status" value="1"/>
</dbReference>
<evidence type="ECO:0000256" key="2">
    <source>
        <dbReference type="ARBA" id="ARBA00023125"/>
    </source>
</evidence>
<dbReference type="EMBL" id="JACXJA010000047">
    <property type="protein sequence ID" value="MBD2865791.1"/>
    <property type="molecule type" value="Genomic_DNA"/>
</dbReference>
<dbReference type="InterPro" id="IPR003313">
    <property type="entry name" value="AraC-bd"/>
</dbReference>
<dbReference type="GO" id="GO:0043565">
    <property type="term" value="F:sequence-specific DNA binding"/>
    <property type="evidence" value="ECO:0007669"/>
    <property type="project" value="InterPro"/>
</dbReference>
<dbReference type="Pfam" id="PF02311">
    <property type="entry name" value="AraC_binding"/>
    <property type="match status" value="1"/>
</dbReference>
<protein>
    <submittedName>
        <fullName evidence="5">Helix-turn-helix transcriptional regulator</fullName>
    </submittedName>
</protein>
<dbReference type="PANTHER" id="PTHR43280">
    <property type="entry name" value="ARAC-FAMILY TRANSCRIPTIONAL REGULATOR"/>
    <property type="match status" value="1"/>
</dbReference>
<dbReference type="InterPro" id="IPR009057">
    <property type="entry name" value="Homeodomain-like_sf"/>
</dbReference>
<evidence type="ECO:0000313" key="6">
    <source>
        <dbReference type="Proteomes" id="UP000639396"/>
    </source>
</evidence>
<dbReference type="RefSeq" id="WP_190931411.1">
    <property type="nucleotide sequence ID" value="NZ_JACXJA010000047.1"/>
</dbReference>
<dbReference type="PROSITE" id="PS01124">
    <property type="entry name" value="HTH_ARAC_FAMILY_2"/>
    <property type="match status" value="1"/>
</dbReference>
<name>A0A927CGI2_9BACL</name>
<feature type="domain" description="HTH araC/xylS-type" evidence="4">
    <location>
        <begin position="150"/>
        <end position="248"/>
    </location>
</feature>
<organism evidence="5 6">
    <name type="scientific">Paenibacillus oceani</name>
    <dbReference type="NCBI Taxonomy" id="2772510"/>
    <lineage>
        <taxon>Bacteria</taxon>
        <taxon>Bacillati</taxon>
        <taxon>Bacillota</taxon>
        <taxon>Bacilli</taxon>
        <taxon>Bacillales</taxon>
        <taxon>Paenibacillaceae</taxon>
        <taxon>Paenibacillus</taxon>
    </lineage>
</organism>
<dbReference type="CDD" id="cd02208">
    <property type="entry name" value="cupin_RmlC-like"/>
    <property type="match status" value="1"/>
</dbReference>
<dbReference type="Gene3D" id="2.60.120.10">
    <property type="entry name" value="Jelly Rolls"/>
    <property type="match status" value="1"/>
</dbReference>
<dbReference type="SMART" id="SM00342">
    <property type="entry name" value="HTH_ARAC"/>
    <property type="match status" value="1"/>
</dbReference>